<feature type="compositionally biased region" description="Polar residues" evidence="1">
    <location>
        <begin position="20"/>
        <end position="34"/>
    </location>
</feature>
<sequence length="91" mass="9637">MSSCSSTWTLPSWAASSPLSIVKTSDPSLRSASKLSDPGRGSAAWSCSCSSPNINHTARHPPYIYPNASDPQVLLTRPTYSSSSFALSPAY</sequence>
<organism evidence="2 3">
    <name type="scientific">Punica granatum</name>
    <name type="common">Pomegranate</name>
    <dbReference type="NCBI Taxonomy" id="22663"/>
    <lineage>
        <taxon>Eukaryota</taxon>
        <taxon>Viridiplantae</taxon>
        <taxon>Streptophyta</taxon>
        <taxon>Embryophyta</taxon>
        <taxon>Tracheophyta</taxon>
        <taxon>Spermatophyta</taxon>
        <taxon>Magnoliopsida</taxon>
        <taxon>eudicotyledons</taxon>
        <taxon>Gunneridae</taxon>
        <taxon>Pentapetalae</taxon>
        <taxon>rosids</taxon>
        <taxon>malvids</taxon>
        <taxon>Myrtales</taxon>
        <taxon>Lythraceae</taxon>
        <taxon>Punica</taxon>
    </lineage>
</organism>
<evidence type="ECO:0000313" key="2">
    <source>
        <dbReference type="EMBL" id="PKI39624.1"/>
    </source>
</evidence>
<reference evidence="2 3" key="1">
    <citation type="submission" date="2017-11" db="EMBL/GenBank/DDBJ databases">
        <title>De-novo sequencing of pomegranate (Punica granatum L.) genome.</title>
        <authorList>
            <person name="Akparov Z."/>
            <person name="Amiraslanov A."/>
            <person name="Hajiyeva S."/>
            <person name="Abbasov M."/>
            <person name="Kaur K."/>
            <person name="Hamwieh A."/>
            <person name="Solovyev V."/>
            <person name="Salamov A."/>
            <person name="Braich B."/>
            <person name="Kosarev P."/>
            <person name="Mahmoud A."/>
            <person name="Hajiyev E."/>
            <person name="Babayeva S."/>
            <person name="Izzatullayeva V."/>
            <person name="Mammadov A."/>
            <person name="Mammadov A."/>
            <person name="Sharifova S."/>
            <person name="Ojaghi J."/>
            <person name="Eynullazada K."/>
            <person name="Bayramov B."/>
            <person name="Abdulazimova A."/>
            <person name="Shahmuradov I."/>
        </authorList>
    </citation>
    <scope>NUCLEOTIDE SEQUENCE [LARGE SCALE GENOMIC DNA]</scope>
    <source>
        <strain evidence="3">cv. AG2017</strain>
        <tissue evidence="2">Leaf</tissue>
    </source>
</reference>
<dbReference type="AlphaFoldDB" id="A0A2I0I6J3"/>
<dbReference type="Proteomes" id="UP000233551">
    <property type="component" value="Unassembled WGS sequence"/>
</dbReference>
<gene>
    <name evidence="2" type="ORF">CRG98_040094</name>
</gene>
<accession>A0A2I0I6J3</accession>
<evidence type="ECO:0000256" key="1">
    <source>
        <dbReference type="SAM" id="MobiDB-lite"/>
    </source>
</evidence>
<feature type="region of interest" description="Disordered" evidence="1">
    <location>
        <begin position="20"/>
        <end position="42"/>
    </location>
</feature>
<evidence type="ECO:0000313" key="3">
    <source>
        <dbReference type="Proteomes" id="UP000233551"/>
    </source>
</evidence>
<name>A0A2I0I6J3_PUNGR</name>
<keyword evidence="3" id="KW-1185">Reference proteome</keyword>
<proteinExistence type="predicted"/>
<comment type="caution">
    <text evidence="2">The sequence shown here is derived from an EMBL/GenBank/DDBJ whole genome shotgun (WGS) entry which is preliminary data.</text>
</comment>
<dbReference type="EMBL" id="PGOL01003807">
    <property type="protein sequence ID" value="PKI39624.1"/>
    <property type="molecule type" value="Genomic_DNA"/>
</dbReference>
<protein>
    <submittedName>
        <fullName evidence="2">Uncharacterized protein</fullName>
    </submittedName>
</protein>